<dbReference type="Gene3D" id="2.60.169.10">
    <property type="entry name" value="Microviridae F protein"/>
    <property type="match status" value="2"/>
</dbReference>
<dbReference type="SUPFAM" id="SSF88645">
    <property type="entry name" value="ssDNA viruses"/>
    <property type="match status" value="1"/>
</dbReference>
<proteinExistence type="inferred from homology"/>
<evidence type="ECO:0000256" key="3">
    <source>
        <dbReference type="ARBA" id="ARBA00022431"/>
    </source>
</evidence>
<evidence type="ECO:0000256" key="5">
    <source>
        <dbReference type="ARBA" id="ARBA00022844"/>
    </source>
</evidence>
<organism evidence="6">
    <name type="scientific">Peromfec virus RodF7_10</name>
    <dbReference type="NCBI Taxonomy" id="2929346"/>
    <lineage>
        <taxon>Viruses</taxon>
        <taxon>Monodnaviria</taxon>
        <taxon>Sangervirae</taxon>
        <taxon>Phixviricota</taxon>
        <taxon>Malgrandaviricetes</taxon>
        <taxon>Petitvirales</taxon>
        <taxon>Microviridae</taxon>
    </lineage>
</organism>
<dbReference type="InterPro" id="IPR037002">
    <property type="entry name" value="Microviridae_protein_F_sf"/>
</dbReference>
<dbReference type="Pfam" id="PF02305">
    <property type="entry name" value="Phage_F"/>
    <property type="match status" value="1"/>
</dbReference>
<keyword evidence="3" id="KW-1140">T=1 icosahedral capsid protein</keyword>
<dbReference type="InterPro" id="IPR003514">
    <property type="entry name" value="Microviridae_protein_F"/>
</dbReference>
<comment type="subcellular location">
    <subcellularLocation>
        <location evidence="1">Virion</location>
    </subcellularLocation>
</comment>
<keyword evidence="4" id="KW-0167">Capsid protein</keyword>
<comment type="similarity">
    <text evidence="2">Belongs to the microviridae F protein family.</text>
</comment>
<dbReference type="EMBL" id="OM869665">
    <property type="protein sequence ID" value="UPW41788.1"/>
    <property type="molecule type" value="Genomic_DNA"/>
</dbReference>
<dbReference type="GO" id="GO:0005198">
    <property type="term" value="F:structural molecule activity"/>
    <property type="evidence" value="ECO:0007669"/>
    <property type="project" value="InterPro"/>
</dbReference>
<accession>A0A976R8U9</accession>
<dbReference type="InterPro" id="IPR016184">
    <property type="entry name" value="Capsid/spike_ssDNA_virus"/>
</dbReference>
<protein>
    <submittedName>
        <fullName evidence="6">Major capsid protein</fullName>
    </submittedName>
</protein>
<reference evidence="6" key="1">
    <citation type="submission" date="2022-02" db="EMBL/GenBank/DDBJ databases">
        <title>Towards deciphering the DNA virus diversity associated with rodent species in the families Cricetidae and Heteromyidae.</title>
        <authorList>
            <person name="Lund M."/>
            <person name="Larsen B.B."/>
            <person name="Gryseels S."/>
            <person name="Kraberger S."/>
            <person name="Rowsey D.M."/>
            <person name="Steger L."/>
            <person name="Yule K.M."/>
            <person name="Upham N.S."/>
            <person name="Worobey M."/>
            <person name="Van Doorslaer K."/>
            <person name="Varsani A."/>
        </authorList>
    </citation>
    <scope>NUCLEOTIDE SEQUENCE</scope>
    <source>
        <strain evidence="6">NeonRodF7_10</strain>
    </source>
</reference>
<evidence type="ECO:0000256" key="4">
    <source>
        <dbReference type="ARBA" id="ARBA00022561"/>
    </source>
</evidence>
<dbReference type="GO" id="GO:0039615">
    <property type="term" value="C:T=1 icosahedral viral capsid"/>
    <property type="evidence" value="ECO:0007669"/>
    <property type="project" value="UniProtKB-KW"/>
</dbReference>
<sequence>MNLNTEQYFSEIPQIHAPRSVFDRSFTHKTTMSVNKLYPIFIDEALPGDSFKLKFQVFGRLINPMVVPTMDELYFETLWFKSPMRLLWNNSFKFFGEKENPSDSNDFVIPTINSGDKGFAVGELADHFGIPVNVPNLDVNSLPFRMYNRVYNEWLRDQNLINSVALPLDDEDSVDNYTLLTSAKMHDLFTSALPTTQLGDAVNIPIGESAPVSVFGNGNVLGLTDGSSSNAGMISGYQSNANFLGINSSIYNKPVGSSGNVSGQLYNYMKGVGVTTDSSVSGLVGTADLSQAVGINVNDLRFLIKLQQYLERMLTGGHRYREIVSQFFNVDQLDNRAYITEFLGSTRQMIDINTVIQTSSTDSTSPQGNLTAYGVVNSFESALSTSFVEHSYVMGLARIRHNPVYQQGLNKLWSRSVALDFYNPMFNGLGEQPISNRELVAQGNNVLNSSGEPVDDDAFGFNEAWYEYRYYPSLITGQLRSGIDNSLDVYHLAQYFGTVDTSSGKPVYTPVLPVLNQSFIEENIPLDRVLSVETDEANGIPQFVMDFRFEYLCAREMPVRNVPAGLYSGL</sequence>
<name>A0A976R8U9_9VIRU</name>
<evidence type="ECO:0000313" key="6">
    <source>
        <dbReference type="EMBL" id="UPW41788.1"/>
    </source>
</evidence>
<evidence type="ECO:0000256" key="2">
    <source>
        <dbReference type="ARBA" id="ARBA00009963"/>
    </source>
</evidence>
<keyword evidence="5" id="KW-0946">Virion</keyword>
<evidence type="ECO:0000256" key="1">
    <source>
        <dbReference type="ARBA" id="ARBA00004328"/>
    </source>
</evidence>